<evidence type="ECO:0000256" key="6">
    <source>
        <dbReference type="PROSITE-ProRule" id="PRU10141"/>
    </source>
</evidence>
<feature type="binding site" evidence="6">
    <location>
        <position position="62"/>
    </location>
    <ligand>
        <name>ATP</name>
        <dbReference type="ChEBI" id="CHEBI:30616"/>
    </ligand>
</feature>
<keyword evidence="1 7" id="KW-0723">Serine/threonine-protein kinase</keyword>
<dbReference type="InterPro" id="IPR000719">
    <property type="entry name" value="Prot_kinase_dom"/>
</dbReference>
<keyword evidence="10" id="KW-1185">Reference proteome</keyword>
<reference evidence="9 10" key="1">
    <citation type="journal article" date="2024" name="Nat. Commun.">
        <title>Phylogenomics reveals the evolutionary origins of lichenization in chlorophyte algae.</title>
        <authorList>
            <person name="Puginier C."/>
            <person name="Libourel C."/>
            <person name="Otte J."/>
            <person name="Skaloud P."/>
            <person name="Haon M."/>
            <person name="Grisel S."/>
            <person name="Petersen M."/>
            <person name="Berrin J.G."/>
            <person name="Delaux P.M."/>
            <person name="Dal Grande F."/>
            <person name="Keller J."/>
        </authorList>
    </citation>
    <scope>NUCLEOTIDE SEQUENCE [LARGE SCALE GENOMIC DNA]</scope>
    <source>
        <strain evidence="9 10">SAG 216-7</strain>
    </source>
</reference>
<keyword evidence="3 6" id="KW-0547">Nucleotide-binding</keyword>
<dbReference type="PROSITE" id="PS50011">
    <property type="entry name" value="PROTEIN_KINASE_DOM"/>
    <property type="match status" value="1"/>
</dbReference>
<dbReference type="EMBL" id="JALJOT010000003">
    <property type="protein sequence ID" value="KAK9916943.1"/>
    <property type="molecule type" value="Genomic_DNA"/>
</dbReference>
<dbReference type="PRINTS" id="PR00109">
    <property type="entry name" value="TYRKINASE"/>
</dbReference>
<dbReference type="InterPro" id="IPR001245">
    <property type="entry name" value="Ser-Thr/Tyr_kinase_cat_dom"/>
</dbReference>
<keyword evidence="5 6" id="KW-0067">ATP-binding</keyword>
<evidence type="ECO:0000256" key="2">
    <source>
        <dbReference type="ARBA" id="ARBA00022679"/>
    </source>
</evidence>
<comment type="caution">
    <text evidence="9">The sequence shown here is derived from an EMBL/GenBank/DDBJ whole genome shotgun (WGS) entry which is preliminary data.</text>
</comment>
<dbReference type="PANTHER" id="PTHR44329">
    <property type="entry name" value="SERINE/THREONINE-PROTEIN KINASE TNNI3K-RELATED"/>
    <property type="match status" value="1"/>
</dbReference>
<accession>A0ABR2YYK6</accession>
<evidence type="ECO:0000256" key="4">
    <source>
        <dbReference type="ARBA" id="ARBA00022777"/>
    </source>
</evidence>
<proteinExistence type="inferred from homology"/>
<dbReference type="InterPro" id="IPR017441">
    <property type="entry name" value="Protein_kinase_ATP_BS"/>
</dbReference>
<evidence type="ECO:0000256" key="1">
    <source>
        <dbReference type="ARBA" id="ARBA00022527"/>
    </source>
</evidence>
<dbReference type="PROSITE" id="PS00108">
    <property type="entry name" value="PROTEIN_KINASE_ST"/>
    <property type="match status" value="1"/>
</dbReference>
<evidence type="ECO:0000256" key="5">
    <source>
        <dbReference type="ARBA" id="ARBA00022840"/>
    </source>
</evidence>
<dbReference type="SUPFAM" id="SSF56112">
    <property type="entry name" value="Protein kinase-like (PK-like)"/>
    <property type="match status" value="1"/>
</dbReference>
<dbReference type="Gene3D" id="3.30.200.20">
    <property type="entry name" value="Phosphorylase Kinase, domain 1"/>
    <property type="match status" value="1"/>
</dbReference>
<dbReference type="SMART" id="SM00220">
    <property type="entry name" value="S_TKc"/>
    <property type="match status" value="1"/>
</dbReference>
<dbReference type="Proteomes" id="UP001491310">
    <property type="component" value="Unassembled WGS sequence"/>
</dbReference>
<sequence length="333" mass="36299">MVEWAHAGGLVAMLLADHASLTKTMSELKTLLSDLELGPSIGAGTFGTVYKGRWKGAWVAIKIICHQGAGYSSNAQTSREVMIGMASAHPNVVAVYPVLTVANEVVAPEVVAADGFNFKTYIVMEYCDKGTLESHRQEGWALLRSDYQRGLVWVLRCLLEIVFGMEYLHSMSIVHGDLKCANVLCKCSISDARGFTCKVADFGLSHTGVTEGSAVTSNPGTAVFAAPELLRAGSLSADSDVYSFGVVAWHLISMGSGLADLGDIQVTYQVMEKNWRPAFPKETPELYKEVVSKCWATDRKDRPTFKDVRSSLTEMLNQGCDHMERSGTALKDW</sequence>
<dbReference type="PIRSF" id="PIRSF000654">
    <property type="entry name" value="Integrin-linked_kinase"/>
    <property type="match status" value="1"/>
</dbReference>
<evidence type="ECO:0000313" key="10">
    <source>
        <dbReference type="Proteomes" id="UP001491310"/>
    </source>
</evidence>
<dbReference type="InterPro" id="IPR008271">
    <property type="entry name" value="Ser/Thr_kinase_AS"/>
</dbReference>
<dbReference type="InterPro" id="IPR011009">
    <property type="entry name" value="Kinase-like_dom_sf"/>
</dbReference>
<evidence type="ECO:0000313" key="9">
    <source>
        <dbReference type="EMBL" id="KAK9916943.1"/>
    </source>
</evidence>
<dbReference type="Gene3D" id="1.10.510.10">
    <property type="entry name" value="Transferase(Phosphotransferase) domain 1"/>
    <property type="match status" value="1"/>
</dbReference>
<evidence type="ECO:0000256" key="7">
    <source>
        <dbReference type="RuleBase" id="RU000304"/>
    </source>
</evidence>
<keyword evidence="2" id="KW-0808">Transferase</keyword>
<protein>
    <recommendedName>
        <fullName evidence="8">Protein kinase domain-containing protein</fullName>
    </recommendedName>
</protein>
<gene>
    <name evidence="9" type="ORF">WJX75_009034</name>
</gene>
<comment type="similarity">
    <text evidence="7">Belongs to the protein kinase superfamily.</text>
</comment>
<keyword evidence="4" id="KW-0418">Kinase</keyword>
<feature type="domain" description="Protein kinase" evidence="8">
    <location>
        <begin position="35"/>
        <end position="316"/>
    </location>
</feature>
<evidence type="ECO:0000259" key="8">
    <source>
        <dbReference type="PROSITE" id="PS50011"/>
    </source>
</evidence>
<evidence type="ECO:0000256" key="3">
    <source>
        <dbReference type="ARBA" id="ARBA00022741"/>
    </source>
</evidence>
<dbReference type="Pfam" id="PF07714">
    <property type="entry name" value="PK_Tyr_Ser-Thr"/>
    <property type="match status" value="1"/>
</dbReference>
<dbReference type="PROSITE" id="PS00107">
    <property type="entry name" value="PROTEIN_KINASE_ATP"/>
    <property type="match status" value="1"/>
</dbReference>
<dbReference type="PANTHER" id="PTHR44329:SF214">
    <property type="entry name" value="PROTEIN KINASE DOMAIN-CONTAINING PROTEIN"/>
    <property type="match status" value="1"/>
</dbReference>
<organism evidence="9 10">
    <name type="scientific">Coccomyxa subellipsoidea</name>
    <dbReference type="NCBI Taxonomy" id="248742"/>
    <lineage>
        <taxon>Eukaryota</taxon>
        <taxon>Viridiplantae</taxon>
        <taxon>Chlorophyta</taxon>
        <taxon>core chlorophytes</taxon>
        <taxon>Trebouxiophyceae</taxon>
        <taxon>Trebouxiophyceae incertae sedis</taxon>
        <taxon>Coccomyxaceae</taxon>
        <taxon>Coccomyxa</taxon>
    </lineage>
</organism>
<name>A0ABR2YYK6_9CHLO</name>
<dbReference type="InterPro" id="IPR051681">
    <property type="entry name" value="Ser/Thr_Kinases-Pseudokinases"/>
</dbReference>